<dbReference type="RefSeq" id="WP_231599405.1">
    <property type="nucleotide sequence ID" value="NZ_CAQN01000853.1"/>
</dbReference>
<accession>T2JV66</accession>
<organism evidence="1 2">
    <name type="scientific">Crocosphaera watsonii WH 0402</name>
    <dbReference type="NCBI Taxonomy" id="1284629"/>
    <lineage>
        <taxon>Bacteria</taxon>
        <taxon>Bacillati</taxon>
        <taxon>Cyanobacteriota</taxon>
        <taxon>Cyanophyceae</taxon>
        <taxon>Oscillatoriophycideae</taxon>
        <taxon>Chroococcales</taxon>
        <taxon>Aphanothecaceae</taxon>
        <taxon>Crocosphaera</taxon>
    </lineage>
</organism>
<sequence>MLLLISVFASKVANKFGVPALLLFLFIGMLAGSEGIGGLSFENYNLAKTIGDFSPHFYFIYWGFRN</sequence>
<protein>
    <submittedName>
        <fullName evidence="1">Sodium/hydrogen exchanger</fullName>
    </submittedName>
</protein>
<dbReference type="Proteomes" id="UP000018130">
    <property type="component" value="Unassembled WGS sequence"/>
</dbReference>
<evidence type="ECO:0000313" key="2">
    <source>
        <dbReference type="Proteomes" id="UP000018130"/>
    </source>
</evidence>
<proteinExistence type="predicted"/>
<gene>
    <name evidence="1" type="ORF">CWATWH0402_1609</name>
</gene>
<comment type="caution">
    <text evidence="1">The sequence shown here is derived from an EMBL/GenBank/DDBJ whole genome shotgun (WGS) entry which is preliminary data.</text>
</comment>
<dbReference type="AlphaFoldDB" id="T2JV66"/>
<dbReference type="EMBL" id="CAQN01000853">
    <property type="protein sequence ID" value="CCQ68896.1"/>
    <property type="molecule type" value="Genomic_DNA"/>
</dbReference>
<reference evidence="1 2" key="2">
    <citation type="submission" date="2013-09" db="EMBL/GenBank/DDBJ databases">
        <title>Whole genome comparison of six Crocosphaera watsonii strains with differing phenotypes.</title>
        <authorList>
            <person name="Bench S.R."/>
            <person name="Heller P."/>
            <person name="Frank I."/>
            <person name="Arciniega M."/>
            <person name="Shilova I.N."/>
            <person name="Zehr J.P."/>
        </authorList>
    </citation>
    <scope>NUCLEOTIDE SEQUENCE [LARGE SCALE GENOMIC DNA]</scope>
    <source>
        <strain evidence="1 2">WH 0402</strain>
    </source>
</reference>
<reference evidence="1 2" key="1">
    <citation type="submission" date="2013-01" db="EMBL/GenBank/DDBJ databases">
        <authorList>
            <person name="Bench S."/>
        </authorList>
    </citation>
    <scope>NUCLEOTIDE SEQUENCE [LARGE SCALE GENOMIC DNA]</scope>
    <source>
        <strain evidence="1 2">WH 0402</strain>
    </source>
</reference>
<name>T2JV66_CROWT</name>
<evidence type="ECO:0000313" key="1">
    <source>
        <dbReference type="EMBL" id="CCQ68896.1"/>
    </source>
</evidence>